<comment type="caution">
    <text evidence="1">The sequence shown here is derived from an EMBL/GenBank/DDBJ whole genome shotgun (WGS) entry which is preliminary data.</text>
</comment>
<dbReference type="AlphaFoldDB" id="A0A8E1R1L7"/>
<keyword evidence="2" id="KW-1185">Reference proteome</keyword>
<accession>A0A8E1R1L7</accession>
<sequence length="128" mass="15006">MNNLTKFLLIVLIFFCFYSCKDKETPIGELEEISIDLKNNSNTYNEEDWLTVTERLNNVENELEKYKPEYTDKELEKIGYLKGVCAAYLFKQNLKTTSRQIHDAIIMLKGSLNGVFETVKEDSTYWNL</sequence>
<dbReference type="Proteomes" id="UP000036951">
    <property type="component" value="Unassembled WGS sequence"/>
</dbReference>
<evidence type="ECO:0000313" key="2">
    <source>
        <dbReference type="Proteomes" id="UP000036951"/>
    </source>
</evidence>
<gene>
    <name evidence="1" type="ORF">ACU52_06510</name>
</gene>
<dbReference type="EMBL" id="LFQU01000010">
    <property type="protein sequence ID" value="KOO68652.1"/>
    <property type="molecule type" value="Genomic_DNA"/>
</dbReference>
<evidence type="ECO:0000313" key="1">
    <source>
        <dbReference type="EMBL" id="KOO68652.1"/>
    </source>
</evidence>
<protein>
    <submittedName>
        <fullName evidence="1">Uncharacterized protein</fullName>
    </submittedName>
</protein>
<name>A0A8E1R1L7_9BACT</name>
<dbReference type="RefSeq" id="WP_053398198.1">
    <property type="nucleotide sequence ID" value="NZ_LFQU01000010.1"/>
</dbReference>
<organism evidence="1 2">
    <name type="scientific">Xylanibacter rarus</name>
    <dbReference type="NCBI Taxonomy" id="1676614"/>
    <lineage>
        <taxon>Bacteria</taxon>
        <taxon>Pseudomonadati</taxon>
        <taxon>Bacteroidota</taxon>
        <taxon>Bacteroidia</taxon>
        <taxon>Bacteroidales</taxon>
        <taxon>Prevotellaceae</taxon>
        <taxon>Xylanibacter</taxon>
    </lineage>
</organism>
<reference evidence="1 2" key="1">
    <citation type="submission" date="2015-06" db="EMBL/GenBank/DDBJ databases">
        <title>Prevotella sp. 109, sp. nov., a novel member of the family Prevotellaceae isolated from human faeces.</title>
        <authorList>
            <person name="Shkoporov A.N."/>
            <person name="Chaplin A.V."/>
            <person name="Kafarskaia L.I."/>
            <person name="Efimov B.A."/>
        </authorList>
    </citation>
    <scope>NUCLEOTIDE SEQUENCE [LARGE SCALE GENOMIC DNA]</scope>
    <source>
        <strain evidence="1 2">109</strain>
    </source>
</reference>
<proteinExistence type="predicted"/>